<evidence type="ECO:0000256" key="9">
    <source>
        <dbReference type="ARBA" id="ARBA00023136"/>
    </source>
</evidence>
<evidence type="ECO:0000313" key="11">
    <source>
        <dbReference type="EMBL" id="ACQ91987.1"/>
    </source>
</evidence>
<dbReference type="OrthoDB" id="6118198at2"/>
<dbReference type="AlphaFoldDB" id="C4L988"/>
<dbReference type="EMBL" id="CP001616">
    <property type="protein sequence ID" value="ACQ91987.1"/>
    <property type="molecule type" value="Genomic_DNA"/>
</dbReference>
<keyword evidence="7" id="KW-0812">Transmembrane</keyword>
<dbReference type="InterPro" id="IPR022792">
    <property type="entry name" value="T2SS_protein-GspN"/>
</dbReference>
<proteinExistence type="inferred from homology"/>
<keyword evidence="4" id="KW-0813">Transport</keyword>
<evidence type="ECO:0000256" key="4">
    <source>
        <dbReference type="ARBA" id="ARBA00022448"/>
    </source>
</evidence>
<keyword evidence="6" id="KW-0997">Cell inner membrane</keyword>
<dbReference type="HOGENOM" id="CLU_092754_1_0_6"/>
<dbReference type="eggNOG" id="ENOG5032RTB">
    <property type="taxonomic scope" value="Bacteria"/>
</dbReference>
<organism evidence="11 12">
    <name type="scientific">Tolumonas auensis (strain DSM 9187 / NBRC 110442 / TA 4)</name>
    <dbReference type="NCBI Taxonomy" id="595494"/>
    <lineage>
        <taxon>Bacteria</taxon>
        <taxon>Pseudomonadati</taxon>
        <taxon>Pseudomonadota</taxon>
        <taxon>Gammaproteobacteria</taxon>
        <taxon>Aeromonadales</taxon>
        <taxon>Aeromonadaceae</taxon>
        <taxon>Tolumonas</taxon>
    </lineage>
</organism>
<keyword evidence="12" id="KW-1185">Reference proteome</keyword>
<keyword evidence="9" id="KW-0472">Membrane</keyword>
<accession>C4L988</accession>
<reference evidence="11 12" key="2">
    <citation type="journal article" date="2011" name="Stand. Genomic Sci.">
        <title>Complete genome sequence of Tolumonas auensis type strain (TA 4).</title>
        <authorList>
            <person name="Chertkov O."/>
            <person name="Copeland A."/>
            <person name="Lucas S."/>
            <person name="Lapidus A."/>
            <person name="Berry K.W."/>
            <person name="Detter J.C."/>
            <person name="Del Rio T.G."/>
            <person name="Hammon N."/>
            <person name="Dalin E."/>
            <person name="Tice H."/>
            <person name="Pitluck S."/>
            <person name="Richardson P."/>
            <person name="Bruce D."/>
            <person name="Goodwin L."/>
            <person name="Han C."/>
            <person name="Tapia R."/>
            <person name="Saunders E."/>
            <person name="Schmutz J."/>
            <person name="Brettin T."/>
            <person name="Larimer F."/>
            <person name="Land M."/>
            <person name="Hauser L."/>
            <person name="Spring S."/>
            <person name="Rohde M."/>
            <person name="Kyrpides N.C."/>
            <person name="Ivanova N."/>
            <person name="Goker M."/>
            <person name="Beller H.R."/>
            <person name="Klenk H.P."/>
            <person name="Woyke T."/>
        </authorList>
    </citation>
    <scope>NUCLEOTIDE SEQUENCE [LARGE SCALE GENOMIC DNA]</scope>
    <source>
        <strain evidence="12">DSM 9187 / TA4</strain>
    </source>
</reference>
<dbReference type="KEGG" id="tau:Tola_0357"/>
<evidence type="ECO:0000313" key="12">
    <source>
        <dbReference type="Proteomes" id="UP000009073"/>
    </source>
</evidence>
<dbReference type="GO" id="GO:0015627">
    <property type="term" value="C:type II protein secretion system complex"/>
    <property type="evidence" value="ECO:0007669"/>
    <property type="project" value="InterPro"/>
</dbReference>
<keyword evidence="5" id="KW-1003">Cell membrane</keyword>
<evidence type="ECO:0000256" key="5">
    <source>
        <dbReference type="ARBA" id="ARBA00022475"/>
    </source>
</evidence>
<evidence type="ECO:0000256" key="6">
    <source>
        <dbReference type="ARBA" id="ARBA00022519"/>
    </source>
</evidence>
<comment type="subcellular location">
    <subcellularLocation>
        <location evidence="1">Cell inner membrane</location>
    </subcellularLocation>
</comment>
<gene>
    <name evidence="11" type="ordered locus">Tola_0357</name>
</gene>
<dbReference type="RefSeq" id="WP_012728586.1">
    <property type="nucleotide sequence ID" value="NC_012691.1"/>
</dbReference>
<evidence type="ECO:0000256" key="10">
    <source>
        <dbReference type="ARBA" id="ARBA00030772"/>
    </source>
</evidence>
<dbReference type="Proteomes" id="UP000009073">
    <property type="component" value="Chromosome"/>
</dbReference>
<protein>
    <recommendedName>
        <fullName evidence="3">Type II secretion system protein N</fullName>
    </recommendedName>
    <alternativeName>
        <fullName evidence="10">General secretion pathway protein N</fullName>
    </alternativeName>
</protein>
<dbReference type="GO" id="GO:0015628">
    <property type="term" value="P:protein secretion by the type II secretion system"/>
    <property type="evidence" value="ECO:0007669"/>
    <property type="project" value="InterPro"/>
</dbReference>
<evidence type="ECO:0000256" key="1">
    <source>
        <dbReference type="ARBA" id="ARBA00004533"/>
    </source>
</evidence>
<evidence type="ECO:0000256" key="2">
    <source>
        <dbReference type="ARBA" id="ARBA00007208"/>
    </source>
</evidence>
<comment type="similarity">
    <text evidence="2">Belongs to the GSP N family.</text>
</comment>
<evidence type="ECO:0000256" key="3">
    <source>
        <dbReference type="ARBA" id="ARBA00021563"/>
    </source>
</evidence>
<evidence type="ECO:0000256" key="8">
    <source>
        <dbReference type="ARBA" id="ARBA00022927"/>
    </source>
</evidence>
<reference evidence="12" key="1">
    <citation type="submission" date="2009-05" db="EMBL/GenBank/DDBJ databases">
        <title>Complete sequence of Tolumonas auensis DSM 9187.</title>
        <authorList>
            <consortium name="US DOE Joint Genome Institute"/>
            <person name="Lucas S."/>
            <person name="Copeland A."/>
            <person name="Lapidus A."/>
            <person name="Glavina del Rio T."/>
            <person name="Tice H."/>
            <person name="Bruce D."/>
            <person name="Goodwin L."/>
            <person name="Pitluck S."/>
            <person name="Chertkov O."/>
            <person name="Brettin T."/>
            <person name="Detter J.C."/>
            <person name="Han C."/>
            <person name="Larimer F."/>
            <person name="Land M."/>
            <person name="Hauser L."/>
            <person name="Kyrpides N."/>
            <person name="Mikhailova N."/>
            <person name="Spring S."/>
            <person name="Beller H."/>
        </authorList>
    </citation>
    <scope>NUCLEOTIDE SEQUENCE [LARGE SCALE GENOMIC DNA]</scope>
    <source>
        <strain evidence="12">DSM 9187 / TA4</strain>
    </source>
</reference>
<dbReference type="GO" id="GO:0005886">
    <property type="term" value="C:plasma membrane"/>
    <property type="evidence" value="ECO:0007669"/>
    <property type="project" value="UniProtKB-SubCell"/>
</dbReference>
<keyword evidence="8" id="KW-0653">Protein transport</keyword>
<name>C4L988_TOLAT</name>
<dbReference type="Pfam" id="PF01203">
    <property type="entry name" value="T2SSN"/>
    <property type="match status" value="1"/>
</dbReference>
<dbReference type="STRING" id="595494.Tola_0357"/>
<sequence length="257" mass="28829">MTIKNLSPRLTLLLLFLFCYLLFLLATFPAAQLLPRLPLPAGMQLHNIRGTVWQGQIGELRWQKRALHDVQWEVLFSRLWLGMPTVKLSLQDPEIAIASATVGWRGDWKINDLTLKTPASVLQQQIPYPLPAEASGTLQLNISHLSFNNKQCLALEGQAEWLQAQLLTPAGELVLGNPQAELSCRNNELEINIRQDSAALRSQAQLQLNMQGLYKLQATLYPGNELPADLRTSLNWLGTSDSEGAIRIKNEGRWNGY</sequence>
<evidence type="ECO:0000256" key="7">
    <source>
        <dbReference type="ARBA" id="ARBA00022692"/>
    </source>
</evidence>